<proteinExistence type="predicted"/>
<feature type="domain" description="TehB/YeaR-like" evidence="2">
    <location>
        <begin position="18"/>
        <end position="91"/>
    </location>
</feature>
<dbReference type="STRING" id="419481.SAMN05216233_12513"/>
<organism evidence="3 4">
    <name type="scientific">Desulfoluna spongiiphila</name>
    <dbReference type="NCBI Taxonomy" id="419481"/>
    <lineage>
        <taxon>Bacteria</taxon>
        <taxon>Pseudomonadati</taxon>
        <taxon>Thermodesulfobacteriota</taxon>
        <taxon>Desulfobacteria</taxon>
        <taxon>Desulfobacterales</taxon>
        <taxon>Desulfolunaceae</taxon>
        <taxon>Desulfoluna</taxon>
    </lineage>
</organism>
<sequence length="115" mass="12599">MNFQNAQLPPGAERAGATPTMNETTIAPGILAKHMAPKGKCGLLVVEEGACQFVWEDDQAHPIDCDPEHPVVIFPERYHHVVITGPVKLRVEFYTLPVSLQGLDSKAPRPGEDFI</sequence>
<name>A0A1G5J4T0_9BACT</name>
<dbReference type="RefSeq" id="WP_175470034.1">
    <property type="nucleotide sequence ID" value="NZ_FMUX01000025.1"/>
</dbReference>
<evidence type="ECO:0000313" key="4">
    <source>
        <dbReference type="Proteomes" id="UP000198870"/>
    </source>
</evidence>
<dbReference type="Pfam" id="PF09313">
    <property type="entry name" value="TehB-like"/>
    <property type="match status" value="1"/>
</dbReference>
<accession>A0A1G5J4T0</accession>
<evidence type="ECO:0000256" key="1">
    <source>
        <dbReference type="SAM" id="MobiDB-lite"/>
    </source>
</evidence>
<dbReference type="SUPFAM" id="SSF51197">
    <property type="entry name" value="Clavaminate synthase-like"/>
    <property type="match status" value="1"/>
</dbReference>
<dbReference type="AlphaFoldDB" id="A0A1G5J4T0"/>
<evidence type="ECO:0000313" key="3">
    <source>
        <dbReference type="EMBL" id="SCY83292.1"/>
    </source>
</evidence>
<evidence type="ECO:0000259" key="2">
    <source>
        <dbReference type="Pfam" id="PF09313"/>
    </source>
</evidence>
<dbReference type="InterPro" id="IPR015392">
    <property type="entry name" value="TehB/YeaR-like_dom"/>
</dbReference>
<dbReference type="InterPro" id="IPR014710">
    <property type="entry name" value="RmlC-like_jellyroll"/>
</dbReference>
<gene>
    <name evidence="3" type="ORF">SAMN05216233_12513</name>
</gene>
<keyword evidence="4" id="KW-1185">Reference proteome</keyword>
<reference evidence="3 4" key="1">
    <citation type="submission" date="2016-10" db="EMBL/GenBank/DDBJ databases">
        <authorList>
            <person name="de Groot N.N."/>
        </authorList>
    </citation>
    <scope>NUCLEOTIDE SEQUENCE [LARGE SCALE GENOMIC DNA]</scope>
    <source>
        <strain evidence="3 4">AA1</strain>
    </source>
</reference>
<feature type="region of interest" description="Disordered" evidence="1">
    <location>
        <begin position="1"/>
        <end position="21"/>
    </location>
</feature>
<protein>
    <submittedName>
        <fullName evidence="3">Uncharacterized protein, possibly involved in tellurite resistance</fullName>
    </submittedName>
</protein>
<dbReference type="Proteomes" id="UP000198870">
    <property type="component" value="Unassembled WGS sequence"/>
</dbReference>
<dbReference type="Gene3D" id="2.60.120.10">
    <property type="entry name" value="Jelly Rolls"/>
    <property type="match status" value="1"/>
</dbReference>
<dbReference type="EMBL" id="FMUX01000025">
    <property type="protein sequence ID" value="SCY83292.1"/>
    <property type="molecule type" value="Genomic_DNA"/>
</dbReference>